<dbReference type="PANTHER" id="PTHR11538:SF40">
    <property type="entry name" value="PHENYLALANINE--TRNA LIGASE ALPHA SUBUNIT"/>
    <property type="match status" value="1"/>
</dbReference>
<dbReference type="EnsemblMetazoa" id="SMAR015117-RA">
    <property type="protein sequence ID" value="SMAR015117-PA"/>
    <property type="gene ID" value="SMAR015117"/>
</dbReference>
<dbReference type="InterPro" id="IPR003903">
    <property type="entry name" value="UIM_dom"/>
</dbReference>
<evidence type="ECO:0000256" key="8">
    <source>
        <dbReference type="ARBA" id="ARBA00022840"/>
    </source>
</evidence>
<evidence type="ECO:0000256" key="11">
    <source>
        <dbReference type="ARBA" id="ARBA00023146"/>
    </source>
</evidence>
<evidence type="ECO:0000256" key="2">
    <source>
        <dbReference type="ARBA" id="ARBA00006703"/>
    </source>
</evidence>
<dbReference type="InterPro" id="IPR036282">
    <property type="entry name" value="Glutathione-S-Trfase_C_sf"/>
</dbReference>
<keyword evidence="7" id="KW-0547">Nucleotide-binding</keyword>
<dbReference type="Gene3D" id="1.20.1050.130">
    <property type="match status" value="1"/>
</dbReference>
<keyword evidence="10" id="KW-0648">Protein biosynthesis</keyword>
<dbReference type="InterPro" id="IPR045864">
    <property type="entry name" value="aa-tRNA-synth_II/BPL/LPL"/>
</dbReference>
<comment type="similarity">
    <text evidence="2">Belongs to the class-II aminoacyl-tRNA synthetase family. Phe-tRNA synthetase alpha subunit type 2 subfamily.</text>
</comment>
<dbReference type="SMART" id="SM00726">
    <property type="entry name" value="UIM"/>
    <property type="match status" value="2"/>
</dbReference>
<dbReference type="PROSITE" id="PS50330">
    <property type="entry name" value="UIM"/>
    <property type="match status" value="1"/>
</dbReference>
<dbReference type="GO" id="GO:0005524">
    <property type="term" value="F:ATP binding"/>
    <property type="evidence" value="ECO:0007669"/>
    <property type="project" value="UniProtKB-KW"/>
</dbReference>
<dbReference type="Pfam" id="PF18554">
    <property type="entry name" value="PheRS_DBD2"/>
    <property type="match status" value="1"/>
</dbReference>
<dbReference type="InterPro" id="IPR006195">
    <property type="entry name" value="aa-tRNA-synth_II"/>
</dbReference>
<feature type="domain" description="Aminoacyl-transfer RNA synthetases class-II family profile" evidence="12">
    <location>
        <begin position="292"/>
        <end position="554"/>
    </location>
</feature>
<keyword evidence="14" id="KW-1185">Reference proteome</keyword>
<keyword evidence="4" id="KW-0963">Cytoplasm</keyword>
<evidence type="ECO:0000256" key="4">
    <source>
        <dbReference type="ARBA" id="ARBA00022490"/>
    </source>
</evidence>
<dbReference type="NCBIfam" id="TIGR00468">
    <property type="entry name" value="pheS"/>
    <property type="match status" value="1"/>
</dbReference>
<reference evidence="13" key="2">
    <citation type="submission" date="2015-02" db="UniProtKB">
        <authorList>
            <consortium name="EnsemblMetazoa"/>
        </authorList>
    </citation>
    <scope>IDENTIFICATION</scope>
</reference>
<dbReference type="Pfam" id="PF01409">
    <property type="entry name" value="tRNA-synt_2d"/>
    <property type="match status" value="1"/>
</dbReference>
<evidence type="ECO:0000256" key="10">
    <source>
        <dbReference type="ARBA" id="ARBA00022917"/>
    </source>
</evidence>
<dbReference type="Gene3D" id="1.10.10.2320">
    <property type="match status" value="1"/>
</dbReference>
<dbReference type="Gene3D" id="3.30.930.10">
    <property type="entry name" value="Bira Bifunctional Protein, Domain 2"/>
    <property type="match status" value="1"/>
</dbReference>
<dbReference type="InterPro" id="IPR040725">
    <property type="entry name" value="PheRS_DBD3"/>
</dbReference>
<evidence type="ECO:0000256" key="7">
    <source>
        <dbReference type="ARBA" id="ARBA00022741"/>
    </source>
</evidence>
<dbReference type="GO" id="GO:0000049">
    <property type="term" value="F:tRNA binding"/>
    <property type="evidence" value="ECO:0007669"/>
    <property type="project" value="InterPro"/>
</dbReference>
<dbReference type="STRING" id="126957.T1JMN7"/>
<dbReference type="OMA" id="CMRAKWI"/>
<evidence type="ECO:0000313" key="13">
    <source>
        <dbReference type="EnsemblMetazoa" id="SMAR015117-PA"/>
    </source>
</evidence>
<dbReference type="eggNOG" id="KOG2784">
    <property type="taxonomic scope" value="Eukaryota"/>
</dbReference>
<dbReference type="InterPro" id="IPR040724">
    <property type="entry name" value="PheRS_DBD1"/>
</dbReference>
<dbReference type="Proteomes" id="UP000014500">
    <property type="component" value="Unassembled WGS sequence"/>
</dbReference>
<evidence type="ECO:0000256" key="5">
    <source>
        <dbReference type="ARBA" id="ARBA00022598"/>
    </source>
</evidence>
<dbReference type="GO" id="GO:0046872">
    <property type="term" value="F:metal ion binding"/>
    <property type="evidence" value="ECO:0007669"/>
    <property type="project" value="UniProtKB-KW"/>
</dbReference>
<keyword evidence="8" id="KW-0067">ATP-binding</keyword>
<dbReference type="FunFam" id="3.30.930.10:FF:000036">
    <property type="entry name" value="phenylalanine--tRNA ligase alpha subunit"/>
    <property type="match status" value="1"/>
</dbReference>
<evidence type="ECO:0000256" key="6">
    <source>
        <dbReference type="ARBA" id="ARBA00022723"/>
    </source>
</evidence>
<dbReference type="EC" id="6.1.1.20" evidence="3"/>
<dbReference type="InterPro" id="IPR004529">
    <property type="entry name" value="Phe-tRNA-synth_IIc_asu"/>
</dbReference>
<dbReference type="Gene3D" id="1.10.10.2330">
    <property type="match status" value="1"/>
</dbReference>
<evidence type="ECO:0000313" key="14">
    <source>
        <dbReference type="Proteomes" id="UP000014500"/>
    </source>
</evidence>
<name>T1JMN7_STRMM</name>
<dbReference type="SUPFAM" id="SSF55681">
    <property type="entry name" value="Class II aaRS and biotin synthetases"/>
    <property type="match status" value="1"/>
</dbReference>
<dbReference type="InterPro" id="IPR002319">
    <property type="entry name" value="Phenylalanyl-tRNA_Synthase"/>
</dbReference>
<sequence length="788" mass="89693">MIAHNNGGGVWGMSEDDQIAWATTDSLRMEQDRRQEDADLELAIALSRKNGSARVLETLQPFKAGMGDVSEAILRCLLDKDAIDSLNLSEILNENHQKIIGCLKSLETLGNVIESEPQSSKCWELTAEGKEVSLKGSHEALVFQAVPEKGISQVELIKIVPNAKVGFSKAMSAGWIQIDKSANDGPKVLRKVKEIEDVVQKYLVAVENNRINEVPDNQRQELKKRKLLQEILIKSYLVKKGKDFTTTITKPETDITPEMIANQSWKEKKFKEYNFNALGVEPTCGHLHPLMKVRAEFRQIFLEMGFTEMPTNNFIESAFWNFDALFQPQQHPARDAHDTFFVSKPAKATQFPSDYVQRVKTMHEDGGHGSEGYKYNWKMEEAAKNLLRTHTTAVSARMLYKLAQQPEFTPVKYFSIDRVFRNETLDATHLAEFHQIEGVIADRGLTLGDLIGTLHEFFKKLGISKLRFKPAYNPYTEPSMEIFSFHEGLGKWVEVGNSGVFRPEMLLPMGLPDDVRVIAWGLSLERPTMILYGIDNIRDLVGHKVDLQMVRDNPICRLDKSSPKDPTKRLQQLESRQETILSSLTNLCKDIKQLQPPTKPTFTIHANQNKPPLSLIILQELFKQKIHFINPSQQFLKPITTETNDKTEISINWDTQTDIYLTTNETKIQGEVNVIRFVARQMTPSYDSDAILATIIDQWLDLMHTSVLHGNNKERAAVLRLLNAHLGAKKWLLGNQHSITDVVMWSALYQTQSVDTAPSNVRRWLVNCGKLECYKHAKEFVKVIEKRM</sequence>
<comment type="subcellular location">
    <subcellularLocation>
        <location evidence="1">Cytoplasm</location>
    </subcellularLocation>
</comment>
<dbReference type="Pfam" id="PF18553">
    <property type="entry name" value="PheRS_DBD3"/>
    <property type="match status" value="1"/>
</dbReference>
<dbReference type="GO" id="GO:0006432">
    <property type="term" value="P:phenylalanyl-tRNA aminoacylation"/>
    <property type="evidence" value="ECO:0007669"/>
    <property type="project" value="InterPro"/>
</dbReference>
<dbReference type="GO" id="GO:0009328">
    <property type="term" value="C:phenylalanine-tRNA ligase complex"/>
    <property type="evidence" value="ECO:0007669"/>
    <property type="project" value="TreeGrafter"/>
</dbReference>
<evidence type="ECO:0000256" key="1">
    <source>
        <dbReference type="ARBA" id="ARBA00004496"/>
    </source>
</evidence>
<keyword evidence="6" id="KW-0479">Metal-binding</keyword>
<keyword evidence="5" id="KW-0436">Ligase</keyword>
<keyword evidence="9" id="KW-0460">Magnesium</keyword>
<dbReference type="Gene3D" id="3.30.1370.240">
    <property type="match status" value="1"/>
</dbReference>
<dbReference type="SUPFAM" id="SSF47616">
    <property type="entry name" value="GST C-terminal domain-like"/>
    <property type="match status" value="1"/>
</dbReference>
<proteinExistence type="inferred from homology"/>
<dbReference type="AlphaFoldDB" id="T1JMN7"/>
<dbReference type="PANTHER" id="PTHR11538">
    <property type="entry name" value="PHENYLALANYL-TRNA SYNTHETASE"/>
    <property type="match status" value="1"/>
</dbReference>
<protein>
    <recommendedName>
        <fullName evidence="3">phenylalanine--tRNA ligase</fullName>
        <ecNumber evidence="3">6.1.1.20</ecNumber>
    </recommendedName>
</protein>
<evidence type="ECO:0000259" key="12">
    <source>
        <dbReference type="PROSITE" id="PS50862"/>
    </source>
</evidence>
<dbReference type="EMBL" id="JH429682">
    <property type="status" value="NOT_ANNOTATED_CDS"/>
    <property type="molecule type" value="Genomic_DNA"/>
</dbReference>
<dbReference type="InterPro" id="IPR040586">
    <property type="entry name" value="PheRS_DBD2"/>
</dbReference>
<organism evidence="13 14">
    <name type="scientific">Strigamia maritima</name>
    <name type="common">European centipede</name>
    <name type="synonym">Geophilus maritimus</name>
    <dbReference type="NCBI Taxonomy" id="126957"/>
    <lineage>
        <taxon>Eukaryota</taxon>
        <taxon>Metazoa</taxon>
        <taxon>Ecdysozoa</taxon>
        <taxon>Arthropoda</taxon>
        <taxon>Myriapoda</taxon>
        <taxon>Chilopoda</taxon>
        <taxon>Pleurostigmophora</taxon>
        <taxon>Geophilomorpha</taxon>
        <taxon>Linotaeniidae</taxon>
        <taxon>Strigamia</taxon>
    </lineage>
</organism>
<keyword evidence="11" id="KW-0030">Aminoacyl-tRNA synthetase</keyword>
<reference evidence="14" key="1">
    <citation type="submission" date="2011-05" db="EMBL/GenBank/DDBJ databases">
        <authorList>
            <person name="Richards S.R."/>
            <person name="Qu J."/>
            <person name="Jiang H."/>
            <person name="Jhangiani S.N."/>
            <person name="Agravi P."/>
            <person name="Goodspeed R."/>
            <person name="Gross S."/>
            <person name="Mandapat C."/>
            <person name="Jackson L."/>
            <person name="Mathew T."/>
            <person name="Pu L."/>
            <person name="Thornton R."/>
            <person name="Saada N."/>
            <person name="Wilczek-Boney K.B."/>
            <person name="Lee S."/>
            <person name="Kovar C."/>
            <person name="Wu Y."/>
            <person name="Scherer S.E."/>
            <person name="Worley K.C."/>
            <person name="Muzny D.M."/>
            <person name="Gibbs R."/>
        </authorList>
    </citation>
    <scope>NUCLEOTIDE SEQUENCE</scope>
    <source>
        <strain evidence="14">Brora</strain>
    </source>
</reference>
<dbReference type="Pfam" id="PF18552">
    <property type="entry name" value="PheRS_DBD1"/>
    <property type="match status" value="1"/>
</dbReference>
<dbReference type="PROSITE" id="PS50862">
    <property type="entry name" value="AA_TRNA_LIGASE_II"/>
    <property type="match status" value="1"/>
</dbReference>
<dbReference type="GO" id="GO:0005829">
    <property type="term" value="C:cytosol"/>
    <property type="evidence" value="ECO:0007669"/>
    <property type="project" value="TreeGrafter"/>
</dbReference>
<evidence type="ECO:0000256" key="9">
    <source>
        <dbReference type="ARBA" id="ARBA00022842"/>
    </source>
</evidence>
<dbReference type="CDD" id="cd00496">
    <property type="entry name" value="PheRS_alpha_core"/>
    <property type="match status" value="1"/>
</dbReference>
<dbReference type="NCBIfam" id="NF003210">
    <property type="entry name" value="PRK04172.1"/>
    <property type="match status" value="1"/>
</dbReference>
<accession>T1JMN7</accession>
<dbReference type="HOGENOM" id="CLU_025086_2_0_1"/>
<evidence type="ECO:0000256" key="3">
    <source>
        <dbReference type="ARBA" id="ARBA00012814"/>
    </source>
</evidence>
<dbReference type="GO" id="GO:0004826">
    <property type="term" value="F:phenylalanine-tRNA ligase activity"/>
    <property type="evidence" value="ECO:0007669"/>
    <property type="project" value="UniProtKB-EC"/>
</dbReference>
<dbReference type="PhylomeDB" id="T1JMN7"/>